<name>A0A2V5KGC0_9BACL</name>
<dbReference type="GO" id="GO:0006427">
    <property type="term" value="P:histidyl-tRNA aminoacylation"/>
    <property type="evidence" value="ECO:0007669"/>
    <property type="project" value="UniProtKB-UniRule"/>
</dbReference>
<dbReference type="Gene3D" id="3.40.50.800">
    <property type="entry name" value="Anticodon-binding domain"/>
    <property type="match status" value="1"/>
</dbReference>
<evidence type="ECO:0000256" key="9">
    <source>
        <dbReference type="ARBA" id="ARBA00047639"/>
    </source>
</evidence>
<feature type="binding site" evidence="11">
    <location>
        <begin position="78"/>
        <end position="80"/>
    </location>
    <ligand>
        <name>L-histidine</name>
        <dbReference type="ChEBI" id="CHEBI:57595"/>
    </ligand>
</feature>
<keyword evidence="8" id="KW-0030">Aminoacyl-tRNA synthetase</keyword>
<protein>
    <recommendedName>
        <fullName evidence="3 10">Histidine--tRNA ligase</fullName>
        <ecNumber evidence="2 10">6.1.1.21</ecNumber>
    </recommendedName>
</protein>
<dbReference type="PROSITE" id="PS50862">
    <property type="entry name" value="AA_TRNA_LIGASE_II"/>
    <property type="match status" value="1"/>
</dbReference>
<dbReference type="Proteomes" id="UP000247476">
    <property type="component" value="Unassembled WGS sequence"/>
</dbReference>
<keyword evidence="13" id="KW-0436">Ligase</keyword>
<dbReference type="InterPro" id="IPR036621">
    <property type="entry name" value="Anticodon-bd_dom_sf"/>
</dbReference>
<dbReference type="RefSeq" id="WP_110838393.1">
    <property type="nucleotide sequence ID" value="NZ_QJVJ01000001.1"/>
</dbReference>
<keyword evidence="4" id="KW-0963">Cytoplasm</keyword>
<feature type="binding site" evidence="11">
    <location>
        <position position="125"/>
    </location>
    <ligand>
        <name>L-histidine</name>
        <dbReference type="ChEBI" id="CHEBI:57595"/>
    </ligand>
</feature>
<evidence type="ECO:0000259" key="12">
    <source>
        <dbReference type="PROSITE" id="PS50862"/>
    </source>
</evidence>
<dbReference type="NCBIfam" id="TIGR00442">
    <property type="entry name" value="hisS"/>
    <property type="match status" value="1"/>
</dbReference>
<dbReference type="EC" id="6.1.1.21" evidence="2 10"/>
<sequence>MGNVKGTTDYRGEEQRLRNRIRGVLERQFALYDFEPMETPVLNERTLLTSKYAGGEEIVKEMYVLSDQGGRQLGLRYDLTVPFAKVVAATPGLPRPYRRYEIGKVFRDGPVKRGRLREFTQCDADVAGVEGPEAEAELMLLAAGAFRELGIGAVCRWNNRRFLGELLSRLGVDEADAPAVMLALDKLDKIGADDVAAELGGIGLAGETIGRIAAWIESAYGNGNGGAADFESLVRRYGLADTPGTREVRRLEKLIDAVGLDEVCAFDPFLSRGLSFYTGTVYEWFAADGSLRSSVASGGRYDAMIGTLAADGEGAVPAVGLSFGLDAILELYRERGTRDERPAVRFVPLGDTLADTLRAAALFRSAGVRAGIESAGRKLKRALAAASAQGVRFVVIVGEDEAAAGRVRLKDLTTGEETDVSAECALYRVERATKGSLNEEGFDRPTDPR</sequence>
<evidence type="ECO:0000256" key="3">
    <source>
        <dbReference type="ARBA" id="ARBA00017399"/>
    </source>
</evidence>
<dbReference type="OrthoDB" id="9800814at2"/>
<comment type="caution">
    <text evidence="13">The sequence shown here is derived from an EMBL/GenBank/DDBJ whole genome shotgun (WGS) entry which is preliminary data.</text>
</comment>
<dbReference type="GO" id="GO:0005737">
    <property type="term" value="C:cytoplasm"/>
    <property type="evidence" value="ECO:0007669"/>
    <property type="project" value="UniProtKB-UniRule"/>
</dbReference>
<evidence type="ECO:0000313" key="14">
    <source>
        <dbReference type="Proteomes" id="UP000247476"/>
    </source>
</evidence>
<evidence type="ECO:0000256" key="5">
    <source>
        <dbReference type="ARBA" id="ARBA00022741"/>
    </source>
</evidence>
<dbReference type="InterPro" id="IPR045864">
    <property type="entry name" value="aa-tRNA-synth_II/BPL/LPL"/>
</dbReference>
<dbReference type="AlphaFoldDB" id="A0A2V5KGC0"/>
<evidence type="ECO:0000256" key="10">
    <source>
        <dbReference type="NCBIfam" id="TIGR00442"/>
    </source>
</evidence>
<keyword evidence="5" id="KW-0547">Nucleotide-binding</keyword>
<evidence type="ECO:0000256" key="8">
    <source>
        <dbReference type="ARBA" id="ARBA00023146"/>
    </source>
</evidence>
<keyword evidence="14" id="KW-1185">Reference proteome</keyword>
<feature type="binding site" evidence="11">
    <location>
        <position position="121"/>
    </location>
    <ligand>
        <name>L-histidine</name>
        <dbReference type="ChEBI" id="CHEBI:57595"/>
    </ligand>
</feature>
<dbReference type="GO" id="GO:0005524">
    <property type="term" value="F:ATP binding"/>
    <property type="evidence" value="ECO:0007669"/>
    <property type="project" value="UniProtKB-KW"/>
</dbReference>
<accession>A0A2V5KGC0</accession>
<dbReference type="EMBL" id="QJVJ01000001">
    <property type="protein sequence ID" value="PYI57353.1"/>
    <property type="molecule type" value="Genomic_DNA"/>
</dbReference>
<dbReference type="SUPFAM" id="SSF55681">
    <property type="entry name" value="Class II aaRS and biotin synthetases"/>
    <property type="match status" value="1"/>
</dbReference>
<dbReference type="InterPro" id="IPR004154">
    <property type="entry name" value="Anticodon-bd"/>
</dbReference>
<gene>
    <name evidence="13" type="primary">hisS</name>
    <name evidence="13" type="ORF">DLM86_02640</name>
</gene>
<dbReference type="Pfam" id="PF03129">
    <property type="entry name" value="HGTP_anticodon"/>
    <property type="match status" value="1"/>
</dbReference>
<feature type="domain" description="Aminoacyl-transfer RNA synthetases class-II family profile" evidence="12">
    <location>
        <begin position="1"/>
        <end position="348"/>
    </location>
</feature>
<dbReference type="Gene3D" id="3.30.930.10">
    <property type="entry name" value="Bira Bifunctional Protein, Domain 2"/>
    <property type="match status" value="1"/>
</dbReference>
<keyword evidence="7" id="KW-0648">Protein biosynthesis</keyword>
<dbReference type="InterPro" id="IPR041715">
    <property type="entry name" value="HisRS-like_core"/>
</dbReference>
<evidence type="ECO:0000313" key="13">
    <source>
        <dbReference type="EMBL" id="PYI57353.1"/>
    </source>
</evidence>
<feature type="binding site" evidence="11">
    <location>
        <position position="107"/>
    </location>
    <ligand>
        <name>L-histidine</name>
        <dbReference type="ChEBI" id="CHEBI:57595"/>
    </ligand>
</feature>
<dbReference type="PIRSF" id="PIRSF001549">
    <property type="entry name" value="His-tRNA_synth"/>
    <property type="match status" value="1"/>
</dbReference>
<evidence type="ECO:0000256" key="6">
    <source>
        <dbReference type="ARBA" id="ARBA00022840"/>
    </source>
</evidence>
<dbReference type="SUPFAM" id="SSF52954">
    <property type="entry name" value="Class II aaRS ABD-related"/>
    <property type="match status" value="1"/>
</dbReference>
<dbReference type="InterPro" id="IPR004516">
    <property type="entry name" value="HisRS/HisZ"/>
</dbReference>
<comment type="similarity">
    <text evidence="1">Belongs to the class-II aminoacyl-tRNA synthetase family.</text>
</comment>
<dbReference type="Pfam" id="PF13393">
    <property type="entry name" value="tRNA-synt_His"/>
    <property type="match status" value="1"/>
</dbReference>
<evidence type="ECO:0000256" key="7">
    <source>
        <dbReference type="ARBA" id="ARBA00022917"/>
    </source>
</evidence>
<dbReference type="CDD" id="cd00773">
    <property type="entry name" value="HisRS-like_core"/>
    <property type="match status" value="1"/>
</dbReference>
<dbReference type="GO" id="GO:0004821">
    <property type="term" value="F:histidine-tRNA ligase activity"/>
    <property type="evidence" value="ECO:0007669"/>
    <property type="project" value="UniProtKB-UniRule"/>
</dbReference>
<evidence type="ECO:0000256" key="1">
    <source>
        <dbReference type="ARBA" id="ARBA00008226"/>
    </source>
</evidence>
<comment type="catalytic activity">
    <reaction evidence="9">
        <text>tRNA(His) + L-histidine + ATP = L-histidyl-tRNA(His) + AMP + diphosphate + H(+)</text>
        <dbReference type="Rhea" id="RHEA:17313"/>
        <dbReference type="Rhea" id="RHEA-COMP:9665"/>
        <dbReference type="Rhea" id="RHEA-COMP:9689"/>
        <dbReference type="ChEBI" id="CHEBI:15378"/>
        <dbReference type="ChEBI" id="CHEBI:30616"/>
        <dbReference type="ChEBI" id="CHEBI:33019"/>
        <dbReference type="ChEBI" id="CHEBI:57595"/>
        <dbReference type="ChEBI" id="CHEBI:78442"/>
        <dbReference type="ChEBI" id="CHEBI:78527"/>
        <dbReference type="ChEBI" id="CHEBI:456215"/>
        <dbReference type="EC" id="6.1.1.21"/>
    </reaction>
</comment>
<dbReference type="PANTHER" id="PTHR11476:SF7">
    <property type="entry name" value="HISTIDINE--TRNA LIGASE"/>
    <property type="match status" value="1"/>
</dbReference>
<dbReference type="GO" id="GO:0016740">
    <property type="term" value="F:transferase activity"/>
    <property type="evidence" value="ECO:0007669"/>
    <property type="project" value="UniProtKB-ARBA"/>
</dbReference>
<reference evidence="13 14" key="1">
    <citation type="submission" date="2018-05" db="EMBL/GenBank/DDBJ databases">
        <title>Paenibacillus flagellatus sp. nov., isolated from selenium mineral soil.</title>
        <authorList>
            <person name="Dai X."/>
        </authorList>
    </citation>
    <scope>NUCLEOTIDE SEQUENCE [LARGE SCALE GENOMIC DNA]</scope>
    <source>
        <strain evidence="13 14">DXL2</strain>
    </source>
</reference>
<dbReference type="GO" id="GO:0140096">
    <property type="term" value="F:catalytic activity, acting on a protein"/>
    <property type="evidence" value="ECO:0007669"/>
    <property type="project" value="UniProtKB-ARBA"/>
</dbReference>
<evidence type="ECO:0000256" key="11">
    <source>
        <dbReference type="PIRSR" id="PIRSR001549-1"/>
    </source>
</evidence>
<dbReference type="InterPro" id="IPR015807">
    <property type="entry name" value="His-tRNA-ligase"/>
</dbReference>
<organism evidence="13 14">
    <name type="scientific">Paenibacillus flagellatus</name>
    <dbReference type="NCBI Taxonomy" id="2211139"/>
    <lineage>
        <taxon>Bacteria</taxon>
        <taxon>Bacillati</taxon>
        <taxon>Bacillota</taxon>
        <taxon>Bacilli</taxon>
        <taxon>Bacillales</taxon>
        <taxon>Paenibacillaceae</taxon>
        <taxon>Paenibacillus</taxon>
    </lineage>
</organism>
<feature type="binding site" evidence="11">
    <location>
        <position position="272"/>
    </location>
    <ligand>
        <name>L-histidine</name>
        <dbReference type="ChEBI" id="CHEBI:57595"/>
    </ligand>
</feature>
<keyword evidence="6" id="KW-0067">ATP-binding</keyword>
<evidence type="ECO:0000256" key="2">
    <source>
        <dbReference type="ARBA" id="ARBA00012815"/>
    </source>
</evidence>
<evidence type="ECO:0000256" key="4">
    <source>
        <dbReference type="ARBA" id="ARBA00022490"/>
    </source>
</evidence>
<dbReference type="PANTHER" id="PTHR11476">
    <property type="entry name" value="HISTIDYL-TRNA SYNTHETASE"/>
    <property type="match status" value="1"/>
</dbReference>
<proteinExistence type="inferred from homology"/>
<dbReference type="InterPro" id="IPR006195">
    <property type="entry name" value="aa-tRNA-synth_II"/>
</dbReference>